<dbReference type="InterPro" id="IPR000917">
    <property type="entry name" value="Sulfatase_N"/>
</dbReference>
<evidence type="ECO:0000259" key="9">
    <source>
        <dbReference type="Pfam" id="PF00884"/>
    </source>
</evidence>
<feature type="transmembrane region" description="Helical" evidence="8">
    <location>
        <begin position="121"/>
        <end position="141"/>
    </location>
</feature>
<dbReference type="GO" id="GO:0009244">
    <property type="term" value="P:lipopolysaccharide core region biosynthetic process"/>
    <property type="evidence" value="ECO:0007669"/>
    <property type="project" value="TreeGrafter"/>
</dbReference>
<dbReference type="Proteomes" id="UP000321822">
    <property type="component" value="Unassembled WGS sequence"/>
</dbReference>
<name>A0A5C6QTM9_9GAMM</name>
<dbReference type="CDD" id="cd16017">
    <property type="entry name" value="LptA"/>
    <property type="match status" value="1"/>
</dbReference>
<dbReference type="Gene3D" id="3.40.720.10">
    <property type="entry name" value="Alkaline Phosphatase, subunit A"/>
    <property type="match status" value="1"/>
</dbReference>
<keyword evidence="3" id="KW-0997">Cell inner membrane</keyword>
<evidence type="ECO:0000256" key="3">
    <source>
        <dbReference type="ARBA" id="ARBA00022519"/>
    </source>
</evidence>
<evidence type="ECO:0000259" key="10">
    <source>
        <dbReference type="Pfam" id="PF08019"/>
    </source>
</evidence>
<reference evidence="11 12" key="1">
    <citation type="submission" date="2019-07" db="EMBL/GenBank/DDBJ databases">
        <title>Genomes of sea-ice associated Colwellia species.</title>
        <authorList>
            <person name="Bowman J.P."/>
        </authorList>
    </citation>
    <scope>NUCLEOTIDE SEQUENCE [LARGE SCALE GENOMIC DNA]</scope>
    <source>
        <strain evidence="11 12">ACAM 459</strain>
    </source>
</reference>
<feature type="transmembrane region" description="Helical" evidence="8">
    <location>
        <begin position="44"/>
        <end position="67"/>
    </location>
</feature>
<feature type="domain" description="Phosphoethanolamine transferase N-terminal" evidence="10">
    <location>
        <begin position="54"/>
        <end position="204"/>
    </location>
</feature>
<dbReference type="PANTHER" id="PTHR30443">
    <property type="entry name" value="INNER MEMBRANE PROTEIN"/>
    <property type="match status" value="1"/>
</dbReference>
<feature type="domain" description="Sulfatase N-terminal" evidence="9">
    <location>
        <begin position="230"/>
        <end position="518"/>
    </location>
</feature>
<dbReference type="InterPro" id="IPR040423">
    <property type="entry name" value="PEA_transferase"/>
</dbReference>
<dbReference type="InterPro" id="IPR017850">
    <property type="entry name" value="Alkaline_phosphatase_core_sf"/>
</dbReference>
<keyword evidence="6 8" id="KW-1133">Transmembrane helix</keyword>
<evidence type="ECO:0000313" key="12">
    <source>
        <dbReference type="Proteomes" id="UP000321822"/>
    </source>
</evidence>
<proteinExistence type="predicted"/>
<protein>
    <submittedName>
        <fullName evidence="11">Phosphoethanolamine--lipid A transferase</fullName>
    </submittedName>
</protein>
<evidence type="ECO:0000313" key="11">
    <source>
        <dbReference type="EMBL" id="TWX72010.1"/>
    </source>
</evidence>
<evidence type="ECO:0000256" key="5">
    <source>
        <dbReference type="ARBA" id="ARBA00022692"/>
    </source>
</evidence>
<feature type="transmembrane region" description="Helical" evidence="8">
    <location>
        <begin position="12"/>
        <end position="32"/>
    </location>
</feature>
<dbReference type="GO" id="GO:0016776">
    <property type="term" value="F:phosphotransferase activity, phosphate group as acceptor"/>
    <property type="evidence" value="ECO:0007669"/>
    <property type="project" value="TreeGrafter"/>
</dbReference>
<accession>A0A5C6QTM9</accession>
<keyword evidence="5 8" id="KW-0812">Transmembrane</keyword>
<keyword evidence="7 8" id="KW-0472">Membrane</keyword>
<evidence type="ECO:0000256" key="1">
    <source>
        <dbReference type="ARBA" id="ARBA00004429"/>
    </source>
</evidence>
<evidence type="ECO:0000256" key="8">
    <source>
        <dbReference type="SAM" id="Phobius"/>
    </source>
</evidence>
<keyword evidence="12" id="KW-1185">Reference proteome</keyword>
<comment type="subcellular location">
    <subcellularLocation>
        <location evidence="1">Cell inner membrane</location>
        <topology evidence="1">Multi-pass membrane protein</topology>
    </subcellularLocation>
</comment>
<feature type="transmembrane region" description="Helical" evidence="8">
    <location>
        <begin position="153"/>
        <end position="171"/>
    </location>
</feature>
<evidence type="ECO:0000256" key="7">
    <source>
        <dbReference type="ARBA" id="ARBA00023136"/>
    </source>
</evidence>
<dbReference type="GO" id="GO:0005886">
    <property type="term" value="C:plasma membrane"/>
    <property type="evidence" value="ECO:0007669"/>
    <property type="project" value="UniProtKB-SubCell"/>
</dbReference>
<comment type="caution">
    <text evidence="11">The sequence shown here is derived from an EMBL/GenBank/DDBJ whole genome shotgun (WGS) entry which is preliminary data.</text>
</comment>
<gene>
    <name evidence="11" type="ORF">ESZ36_01915</name>
</gene>
<keyword evidence="4 11" id="KW-0808">Transferase</keyword>
<dbReference type="Pfam" id="PF08019">
    <property type="entry name" value="EptA_B_N"/>
    <property type="match status" value="1"/>
</dbReference>
<dbReference type="InterPro" id="IPR058130">
    <property type="entry name" value="PEA_transf_C"/>
</dbReference>
<dbReference type="NCBIfam" id="NF028537">
    <property type="entry name" value="P_eth_NH2_trans"/>
    <property type="match status" value="1"/>
</dbReference>
<dbReference type="PANTHER" id="PTHR30443:SF0">
    <property type="entry name" value="PHOSPHOETHANOLAMINE TRANSFERASE EPTA"/>
    <property type="match status" value="1"/>
</dbReference>
<dbReference type="OrthoDB" id="9786870at2"/>
<dbReference type="AlphaFoldDB" id="A0A5C6QTM9"/>
<dbReference type="Pfam" id="PF00884">
    <property type="entry name" value="Sulfatase"/>
    <property type="match status" value="1"/>
</dbReference>
<organism evidence="11 12">
    <name type="scientific">Colwellia demingiae</name>
    <dbReference type="NCBI Taxonomy" id="89401"/>
    <lineage>
        <taxon>Bacteria</taxon>
        <taxon>Pseudomonadati</taxon>
        <taxon>Pseudomonadota</taxon>
        <taxon>Gammaproteobacteria</taxon>
        <taxon>Alteromonadales</taxon>
        <taxon>Colwelliaceae</taxon>
        <taxon>Colwellia</taxon>
    </lineage>
</organism>
<dbReference type="InterPro" id="IPR012549">
    <property type="entry name" value="EptA-like_N"/>
</dbReference>
<evidence type="ECO:0000256" key="4">
    <source>
        <dbReference type="ARBA" id="ARBA00022679"/>
    </source>
</evidence>
<dbReference type="SUPFAM" id="SSF53649">
    <property type="entry name" value="Alkaline phosphatase-like"/>
    <property type="match status" value="1"/>
</dbReference>
<evidence type="ECO:0000256" key="6">
    <source>
        <dbReference type="ARBA" id="ARBA00022989"/>
    </source>
</evidence>
<sequence>MLKIPQLNINQLLLTTGVYFTFVLNYPFLSSFTKAILALEEFNVLFLLTVPILLCSLLVILFSVFSVKYLVKPVLVILILASSLVFYGSLHYGIVFDYGMIQNSVETNSAEVFSYFNIELVLYFFVFGLIPACLIALCPVTYQPLFSEIISRFKLLLLAIITVCAIGFFYYQDYASVGRNNRHLNKFIVPSQFVSSGFKYIKYNYFDEPITFVSLDKSPIDASPNDKEVIVLVVGETARAKNFSANGYEKSTNSHTQAYQVVSFKNMYSCGTATAVSVPCMFSSLSRENFNRRKADHQQNLLDVMSLAGVDVLWVDNNGCKDVCNRIPTIKVDVNQDNSLCDDKYCQDEVLLTPLKHKLANLSQNKTVIVLHMMGSHGPTYFKRYPNQHKKFIPDCSRSDIQNCSSEELINTYDNTIAYTDYVLSKVIEQLKILPNNINKSMVYISDHGESLGESGAYLHGFPYAFSPKEQRHIPMLVWMSQQKQQKNNNPECLTQLADSGNYSHDNIYHSMLGLLDINSSTYQKSLDIFSKCPRSTTNSAIQIAQVQPGKSQ</sequence>
<feature type="transmembrane region" description="Helical" evidence="8">
    <location>
        <begin position="74"/>
        <end position="101"/>
    </location>
</feature>
<dbReference type="EMBL" id="VOLT01000001">
    <property type="protein sequence ID" value="TWX72010.1"/>
    <property type="molecule type" value="Genomic_DNA"/>
</dbReference>
<dbReference type="RefSeq" id="WP_146782754.1">
    <property type="nucleotide sequence ID" value="NZ_VOLT01000001.1"/>
</dbReference>
<keyword evidence="2" id="KW-1003">Cell membrane</keyword>
<evidence type="ECO:0000256" key="2">
    <source>
        <dbReference type="ARBA" id="ARBA00022475"/>
    </source>
</evidence>